<feature type="region of interest" description="Disordered" evidence="1">
    <location>
        <begin position="81"/>
        <end position="130"/>
    </location>
</feature>
<protein>
    <submittedName>
        <fullName evidence="2">Uncharacterized protein</fullName>
    </submittedName>
</protein>
<dbReference type="AlphaFoldDB" id="A0A8H6JRA5"/>
<dbReference type="EMBL" id="WIGN01000020">
    <property type="protein sequence ID" value="KAF6817612.1"/>
    <property type="molecule type" value="Genomic_DNA"/>
</dbReference>
<dbReference type="Proteomes" id="UP000652219">
    <property type="component" value="Unassembled WGS sequence"/>
</dbReference>
<proteinExistence type="predicted"/>
<accession>A0A8H6JRA5</accession>
<feature type="compositionally biased region" description="Basic and acidic residues" evidence="1">
    <location>
        <begin position="90"/>
        <end position="102"/>
    </location>
</feature>
<gene>
    <name evidence="2" type="ORF">CSOJ01_02322</name>
</gene>
<name>A0A8H6JRA5_9PEZI</name>
<evidence type="ECO:0000313" key="3">
    <source>
        <dbReference type="Proteomes" id="UP000652219"/>
    </source>
</evidence>
<evidence type="ECO:0000313" key="2">
    <source>
        <dbReference type="EMBL" id="KAF6817612.1"/>
    </source>
</evidence>
<comment type="caution">
    <text evidence="2">The sequence shown here is derived from an EMBL/GenBank/DDBJ whole genome shotgun (WGS) entry which is preliminary data.</text>
</comment>
<organism evidence="2 3">
    <name type="scientific">Colletotrichum sojae</name>
    <dbReference type="NCBI Taxonomy" id="2175907"/>
    <lineage>
        <taxon>Eukaryota</taxon>
        <taxon>Fungi</taxon>
        <taxon>Dikarya</taxon>
        <taxon>Ascomycota</taxon>
        <taxon>Pezizomycotina</taxon>
        <taxon>Sordariomycetes</taxon>
        <taxon>Hypocreomycetidae</taxon>
        <taxon>Glomerellales</taxon>
        <taxon>Glomerellaceae</taxon>
        <taxon>Colletotrichum</taxon>
        <taxon>Colletotrichum orchidearum species complex</taxon>
    </lineage>
</organism>
<feature type="compositionally biased region" description="Polar residues" evidence="1">
    <location>
        <begin position="107"/>
        <end position="123"/>
    </location>
</feature>
<reference evidence="2 3" key="1">
    <citation type="journal article" date="2020" name="Phytopathology">
        <title>Genome Sequence Resources of Colletotrichum truncatum, C. plurivorum, C. musicola, and C. sojae: Four Species Pathogenic to Soybean (Glycine max).</title>
        <authorList>
            <person name="Rogerio F."/>
            <person name="Boufleur T.R."/>
            <person name="Ciampi-Guillardi M."/>
            <person name="Sukno S.A."/>
            <person name="Thon M.R."/>
            <person name="Massola Junior N.S."/>
            <person name="Baroncelli R."/>
        </authorList>
    </citation>
    <scope>NUCLEOTIDE SEQUENCE [LARGE SCALE GENOMIC DNA]</scope>
    <source>
        <strain evidence="2 3">LFN0009</strain>
    </source>
</reference>
<sequence>MNRRELDLCHDPNTRTGRVKTAGKGSAGDILSWELPGPAAALWGETGGGAIWAQRTLAGGRQSLSILRTVSNRLLCSPDYKPSPGLSDIPETRTARGPDLHHLTAPQHHSTTAPQHHSTTAPQHHSTARRSSSSAVNLCQNLYCNLLPTVLQICQPENVNPSRLCAAEGRDALAGDPRPKTKSIRFLDPSNCRLPSIVPCWETQGFNVVRVAVVFFLSNREIHVPPELKLAPVSSLCSSMFDNPAPAATARLDSGSRRL</sequence>
<evidence type="ECO:0000256" key="1">
    <source>
        <dbReference type="SAM" id="MobiDB-lite"/>
    </source>
</evidence>
<keyword evidence="3" id="KW-1185">Reference proteome</keyword>